<dbReference type="RefSeq" id="WP_179716681.1">
    <property type="nucleotide sequence ID" value="NZ_BAABFH010000001.1"/>
</dbReference>
<dbReference type="NCBIfam" id="NF047352">
    <property type="entry name" value="P_loop_sacsin"/>
    <property type="match status" value="1"/>
</dbReference>
<dbReference type="AlphaFoldDB" id="A0A853ANL3"/>
<proteinExistence type="predicted"/>
<name>A0A853ANL3_9PSEU</name>
<comment type="caution">
    <text evidence="1">The sequence shown here is derived from an EMBL/GenBank/DDBJ whole genome shotgun (WGS) entry which is preliminary data.</text>
</comment>
<evidence type="ECO:0000313" key="1">
    <source>
        <dbReference type="EMBL" id="NYI81561.1"/>
    </source>
</evidence>
<dbReference type="SUPFAM" id="SSF55874">
    <property type="entry name" value="ATPase domain of HSP90 chaperone/DNA topoisomerase II/histidine kinase"/>
    <property type="match status" value="1"/>
</dbReference>
<gene>
    <name evidence="1" type="ORF">HNR68_000191</name>
</gene>
<sequence>MTEPDVFGAAELRQAVLQSWEASPTRFREDANAEEDLRLGGYRERLLVELAQNAADAAGSCGVLRVEVRDGELRVANTGAPLTAEGVAALASLRASAKREGGSVGRFGVGFAAVLAVSDEPSVVSTTGGVAFSAARTRDAVAQLPGPAEELAKRSGEVPVLRLPWPTTGEPPAGYDTEVRLPLRADVDVDALLAEFTGQAPDLLLALPALTEIRIGEQAWRREDLDADRLVVHGPFRSDRWLVHRASGRLSEAALAGLGVEARHAAEWRVTWAVPLDDEGVPIALAEDVLHAPTPTEERLSLPARLLASVPVEPDRRRVAASAAADAVLTYAAECYPALVGKVDPAHRTSLVPLAGFPLSDVDDKLRQGVTDRLRVAAWLPAASGKLVAPLESKVLEHVSPELVELLADVVPGLLEADLSDTRHRRSLHVLEVRRLAAAEIVEAVTGLERPPEWWYRLYDALAPVEGADPAAREEFTALPVPLADGRTVSGVRDVLLSRPGADPDPAALLSTLDISGLRIAHPDATHPLLEKLGAHPAGPTELLDAPPLEDAVRRSVADARSGVDVRPLAEAVLQLVASTQPRDWIGALALPDADGDFRRADELLLPDAALLDVLDEEYVGEDGPLGVLDEDFAAEWPADLLRAIGVLNGFAVRVEEDPVEPDEGFPDVHLWWAEQEAAQPESWPPPRFVGIRDLDLVADDGWPAALRLLARSPDALRALREPGSYSAWWIERYALLAGAPPRSWRLPEAEELAGLYDPVPDVGLDAQHLELAGVRGELRIADTDDAADILERLGDPDRTVRAGTALRAHQALADAVASRTIDPAEIDPPETVRSVSGAVVSTGRAVVLDEPWMLSVLEAPLVVAGGSPDQFDAEALAELLDLPLASEENTMQVVGEGRTQSWPEVGRVPASCELLGIPVPTGEVTLHDGLRVRSSSGEHRVHWWVTSTGAVHAERTPDGLARALAWAAGAWHERFALTALLADPEATTLLR</sequence>
<dbReference type="Proteomes" id="UP000587002">
    <property type="component" value="Unassembled WGS sequence"/>
</dbReference>
<dbReference type="EMBL" id="JACCFJ010000001">
    <property type="protein sequence ID" value="NYI81561.1"/>
    <property type="molecule type" value="Genomic_DNA"/>
</dbReference>
<organism evidence="1 2">
    <name type="scientific">Saccharopolyspora hordei</name>
    <dbReference type="NCBI Taxonomy" id="1838"/>
    <lineage>
        <taxon>Bacteria</taxon>
        <taxon>Bacillati</taxon>
        <taxon>Actinomycetota</taxon>
        <taxon>Actinomycetes</taxon>
        <taxon>Pseudonocardiales</taxon>
        <taxon>Pseudonocardiaceae</taxon>
        <taxon>Saccharopolyspora</taxon>
    </lineage>
</organism>
<dbReference type="InterPro" id="IPR036890">
    <property type="entry name" value="HATPase_C_sf"/>
</dbReference>
<protein>
    <recommendedName>
        <fullName evidence="3">ATP-binding protein</fullName>
    </recommendedName>
</protein>
<accession>A0A853ANL3</accession>
<keyword evidence="2" id="KW-1185">Reference proteome</keyword>
<reference evidence="1 2" key="1">
    <citation type="submission" date="2020-07" db="EMBL/GenBank/DDBJ databases">
        <title>Sequencing the genomes of 1000 actinobacteria strains.</title>
        <authorList>
            <person name="Klenk H.-P."/>
        </authorList>
    </citation>
    <scope>NUCLEOTIDE SEQUENCE [LARGE SCALE GENOMIC DNA]</scope>
    <source>
        <strain evidence="1 2">DSM 44065</strain>
    </source>
</reference>
<evidence type="ECO:0000313" key="2">
    <source>
        <dbReference type="Proteomes" id="UP000587002"/>
    </source>
</evidence>
<evidence type="ECO:0008006" key="3">
    <source>
        <dbReference type="Google" id="ProtNLM"/>
    </source>
</evidence>